<evidence type="ECO:0000313" key="3">
    <source>
        <dbReference type="Proteomes" id="UP001152795"/>
    </source>
</evidence>
<dbReference type="GO" id="GO:0051721">
    <property type="term" value="F:protein phosphatase 2A binding"/>
    <property type="evidence" value="ECO:0007669"/>
    <property type="project" value="TreeGrafter"/>
</dbReference>
<protein>
    <submittedName>
        <fullName evidence="2">Immunoglobulin-binding 1</fullName>
    </submittedName>
</protein>
<dbReference type="PANTHER" id="PTHR10933:SF9">
    <property type="entry name" value="IMMUNOGLOBULIN-BINDING PROTEIN 1"/>
    <property type="match status" value="1"/>
</dbReference>
<dbReference type="PANTHER" id="PTHR10933">
    <property type="entry name" value="IMMUNOGLOBULIN-BINDING PROTEIN 1"/>
    <property type="match status" value="1"/>
</dbReference>
<organism evidence="2 3">
    <name type="scientific">Paramuricea clavata</name>
    <name type="common">Red gorgonian</name>
    <name type="synonym">Violescent sea-whip</name>
    <dbReference type="NCBI Taxonomy" id="317549"/>
    <lineage>
        <taxon>Eukaryota</taxon>
        <taxon>Metazoa</taxon>
        <taxon>Cnidaria</taxon>
        <taxon>Anthozoa</taxon>
        <taxon>Octocorallia</taxon>
        <taxon>Malacalcyonacea</taxon>
        <taxon>Plexauridae</taxon>
        <taxon>Paramuricea</taxon>
    </lineage>
</organism>
<feature type="compositionally biased region" description="Basic and acidic residues" evidence="1">
    <location>
        <begin position="8"/>
        <end position="27"/>
    </location>
</feature>
<evidence type="ECO:0000313" key="2">
    <source>
        <dbReference type="EMBL" id="CAB4002207.1"/>
    </source>
</evidence>
<dbReference type="GO" id="GO:0035303">
    <property type="term" value="P:regulation of dephosphorylation"/>
    <property type="evidence" value="ECO:0007669"/>
    <property type="project" value="TreeGrafter"/>
</dbReference>
<proteinExistence type="predicted"/>
<gene>
    <name evidence="2" type="ORF">PACLA_8A025908</name>
</gene>
<dbReference type="Pfam" id="PF04177">
    <property type="entry name" value="TAP42"/>
    <property type="match status" value="1"/>
</dbReference>
<keyword evidence="3" id="KW-1185">Reference proteome</keyword>
<dbReference type="Proteomes" id="UP001152795">
    <property type="component" value="Unassembled WGS sequence"/>
</dbReference>
<feature type="region of interest" description="Disordered" evidence="1">
    <location>
        <begin position="74"/>
        <end position="99"/>
    </location>
</feature>
<dbReference type="EMBL" id="CACRXK020004288">
    <property type="protein sequence ID" value="CAB4002207.1"/>
    <property type="molecule type" value="Genomic_DNA"/>
</dbReference>
<name>A0A7D9IBH8_PARCT</name>
<reference evidence="2" key="1">
    <citation type="submission" date="2020-04" db="EMBL/GenBank/DDBJ databases">
        <authorList>
            <person name="Alioto T."/>
            <person name="Alioto T."/>
            <person name="Gomez Garrido J."/>
        </authorList>
    </citation>
    <scope>NUCLEOTIDE SEQUENCE</scope>
    <source>
        <strain evidence="2">A484AB</strain>
    </source>
</reference>
<feature type="compositionally biased region" description="Acidic residues" evidence="1">
    <location>
        <begin position="88"/>
        <end position="99"/>
    </location>
</feature>
<evidence type="ECO:0000256" key="1">
    <source>
        <dbReference type="SAM" id="MobiDB-lite"/>
    </source>
</evidence>
<sequence length="131" mass="15532">MAKVKQNGQKENKKCDESVKNDEEQKKNQLFSKPVLITRQMIQNKVFGAGYPSLPTMTQEEYFEKELREGKIVTEFSENKTSKSKSDEEGEKEEMDCAEDEKYLEKLTKEREWDDWKDDHRRGWGNRENMG</sequence>
<dbReference type="AlphaFoldDB" id="A0A7D9IBH8"/>
<feature type="compositionally biased region" description="Basic and acidic residues" evidence="1">
    <location>
        <begin position="74"/>
        <end position="87"/>
    </location>
</feature>
<dbReference type="GO" id="GO:0005829">
    <property type="term" value="C:cytosol"/>
    <property type="evidence" value="ECO:0007669"/>
    <property type="project" value="TreeGrafter"/>
</dbReference>
<comment type="caution">
    <text evidence="2">The sequence shown here is derived from an EMBL/GenBank/DDBJ whole genome shotgun (WGS) entry which is preliminary data.</text>
</comment>
<dbReference type="OrthoDB" id="10261753at2759"/>
<accession>A0A7D9IBH8</accession>
<dbReference type="GO" id="GO:0009966">
    <property type="term" value="P:regulation of signal transduction"/>
    <property type="evidence" value="ECO:0007669"/>
    <property type="project" value="InterPro"/>
</dbReference>
<feature type="region of interest" description="Disordered" evidence="1">
    <location>
        <begin position="1"/>
        <end position="30"/>
    </location>
</feature>
<dbReference type="InterPro" id="IPR007304">
    <property type="entry name" value="TAP46-like"/>
</dbReference>